<gene>
    <name evidence="2" type="ORF">DN757_21030</name>
</gene>
<evidence type="ECO:0000313" key="2">
    <source>
        <dbReference type="EMBL" id="PZT53654.1"/>
    </source>
</evidence>
<keyword evidence="1" id="KW-1133">Transmembrane helix</keyword>
<dbReference type="EMBL" id="QKWW01000064">
    <property type="protein sequence ID" value="PZT53654.1"/>
    <property type="molecule type" value="Genomic_DNA"/>
</dbReference>
<organism evidence="2 3">
    <name type="scientific">Paenibacillus silvae</name>
    <dbReference type="NCBI Taxonomy" id="1325358"/>
    <lineage>
        <taxon>Bacteria</taxon>
        <taxon>Bacillati</taxon>
        <taxon>Bacillota</taxon>
        <taxon>Bacilli</taxon>
        <taxon>Bacillales</taxon>
        <taxon>Paenibacillaceae</taxon>
        <taxon>Paenibacillus</taxon>
    </lineage>
</organism>
<comment type="caution">
    <text evidence="2">The sequence shown here is derived from an EMBL/GenBank/DDBJ whole genome shotgun (WGS) entry which is preliminary data.</text>
</comment>
<sequence length="88" mass="10299">MCQLRLTNSYNLERSDHKTRKPAGFYGIVVFFCLLFFIHFSHTYPIVLTQPLVKMNLHKRSAVKLLRRTTIEAKATTVLSRKMQMAQI</sequence>
<dbReference type="AlphaFoldDB" id="A0A2W6NCD0"/>
<keyword evidence="1" id="KW-0472">Membrane</keyword>
<reference evidence="2 3" key="1">
    <citation type="submission" date="2018-06" db="EMBL/GenBank/DDBJ databases">
        <title>Isolation of heavy metals resistant Paenibacillus silvae NC2 from Gold-Copper mine in ZiJin, China.</title>
        <authorList>
            <person name="Xu J."/>
            <person name="Mazhar H.S."/>
            <person name="Rensing C."/>
        </authorList>
    </citation>
    <scope>NUCLEOTIDE SEQUENCE [LARGE SCALE GENOMIC DNA]</scope>
    <source>
        <strain evidence="2 3">NC2</strain>
    </source>
</reference>
<evidence type="ECO:0000313" key="3">
    <source>
        <dbReference type="Proteomes" id="UP000249204"/>
    </source>
</evidence>
<protein>
    <submittedName>
        <fullName evidence="2">Uncharacterized protein</fullName>
    </submittedName>
</protein>
<name>A0A2W6NCD0_9BACL</name>
<accession>A0A2W6NCD0</accession>
<evidence type="ECO:0000256" key="1">
    <source>
        <dbReference type="SAM" id="Phobius"/>
    </source>
</evidence>
<feature type="transmembrane region" description="Helical" evidence="1">
    <location>
        <begin position="23"/>
        <end position="42"/>
    </location>
</feature>
<proteinExistence type="predicted"/>
<keyword evidence="1" id="KW-0812">Transmembrane</keyword>
<dbReference type="Proteomes" id="UP000249204">
    <property type="component" value="Unassembled WGS sequence"/>
</dbReference>